<dbReference type="AlphaFoldDB" id="A0A2Z5GZ29"/>
<dbReference type="FunFam" id="3.40.80.10:FF:000001">
    <property type="entry name" value="Peptidoglycan recognition protein 1"/>
    <property type="match status" value="1"/>
</dbReference>
<dbReference type="EMBL" id="MF943154">
    <property type="protein sequence ID" value="AXC32917.1"/>
    <property type="molecule type" value="mRNA"/>
</dbReference>
<sequence>MDQKGNIVSRLEWGAAAPRQKETLKGSARRVVIHHTALPSCKGLKECKDRLVSIQRGHMTEKGFDDIGYNFLVGGDGTVYEGRGWGVVGAHAKGNNHDSVGVAFMGNFNNDTPSAEAISAVKQLLQAGVSQGFLEQPFALCGHRDVGSTECPGKSLYTALPQLRGTT</sequence>
<dbReference type="InterPro" id="IPR002502">
    <property type="entry name" value="Amidase_domain"/>
</dbReference>
<evidence type="ECO:0000313" key="9">
    <source>
        <dbReference type="EMBL" id="AXC32917.1"/>
    </source>
</evidence>
<dbReference type="SMART" id="SM00701">
    <property type="entry name" value="PGRP"/>
    <property type="match status" value="1"/>
</dbReference>
<dbReference type="Gene3D" id="3.40.80.10">
    <property type="entry name" value="Peptidoglycan recognition protein-like"/>
    <property type="match status" value="1"/>
</dbReference>
<evidence type="ECO:0000256" key="4">
    <source>
        <dbReference type="ARBA" id="ARBA00022859"/>
    </source>
</evidence>
<dbReference type="InterPro" id="IPR036505">
    <property type="entry name" value="Amidase/PGRP_sf"/>
</dbReference>
<dbReference type="InterPro" id="IPR006619">
    <property type="entry name" value="PGRP_domain_met/bac"/>
</dbReference>
<evidence type="ECO:0000256" key="5">
    <source>
        <dbReference type="ARBA" id="ARBA00023157"/>
    </source>
</evidence>
<evidence type="ECO:0000259" key="8">
    <source>
        <dbReference type="SMART" id="SM00701"/>
    </source>
</evidence>
<evidence type="ECO:0000256" key="1">
    <source>
        <dbReference type="ARBA" id="ARBA00007553"/>
    </source>
</evidence>
<keyword evidence="5" id="KW-1015">Disulfide bond</keyword>
<feature type="domain" description="Peptidoglycan recognition protein family" evidence="8">
    <location>
        <begin position="5"/>
        <end position="147"/>
    </location>
</feature>
<keyword evidence="2" id="KW-0399">Innate immunity</keyword>
<dbReference type="GO" id="GO:0042834">
    <property type="term" value="F:peptidoglycan binding"/>
    <property type="evidence" value="ECO:0007669"/>
    <property type="project" value="InterPro"/>
</dbReference>
<feature type="disulfide bond" evidence="6">
    <location>
        <begin position="41"/>
        <end position="47"/>
    </location>
</feature>
<evidence type="ECO:0000259" key="7">
    <source>
        <dbReference type="SMART" id="SM00644"/>
    </source>
</evidence>
<dbReference type="GO" id="GO:0008270">
    <property type="term" value="F:zinc ion binding"/>
    <property type="evidence" value="ECO:0007669"/>
    <property type="project" value="InterPro"/>
</dbReference>
<evidence type="ECO:0000256" key="2">
    <source>
        <dbReference type="ARBA" id="ARBA00022588"/>
    </source>
</evidence>
<accession>A0A2Z5GZ29</accession>
<dbReference type="PIRSF" id="PIRSF037945">
    <property type="entry name" value="PGRPs"/>
    <property type="match status" value="1"/>
</dbReference>
<dbReference type="GO" id="GO:0008745">
    <property type="term" value="F:N-acetylmuramoyl-L-alanine amidase activity"/>
    <property type="evidence" value="ECO:0007669"/>
    <property type="project" value="InterPro"/>
</dbReference>
<evidence type="ECO:0000256" key="6">
    <source>
        <dbReference type="PIRSR" id="PIRSR037945-1"/>
    </source>
</evidence>
<keyword evidence="4" id="KW-0391">Immunity</keyword>
<dbReference type="InterPro" id="IPR017331">
    <property type="entry name" value="Peptidoglycan_recognition"/>
</dbReference>
<dbReference type="InterPro" id="IPR015510">
    <property type="entry name" value="PGRP"/>
</dbReference>
<dbReference type="GO" id="GO:0009253">
    <property type="term" value="P:peptidoglycan catabolic process"/>
    <property type="evidence" value="ECO:0007669"/>
    <property type="project" value="InterPro"/>
</dbReference>
<dbReference type="CDD" id="cd06583">
    <property type="entry name" value="PGRP"/>
    <property type="match status" value="1"/>
</dbReference>
<keyword evidence="3" id="KW-0732">Signal</keyword>
<name>A0A2Z5GZ29_OPLFA</name>
<reference evidence="9" key="1">
    <citation type="submission" date="2017-09" db="EMBL/GenBank/DDBJ databases">
        <title>Molecular characterization, expression and functional analysis of peptidoglycan recognition protein-SC2 from rock bream, Oplegnathus fasciatus.</title>
        <authorList>
            <person name="Choi K.-M."/>
            <person name="Park C.-I."/>
        </authorList>
    </citation>
    <scope>NUCLEOTIDE SEQUENCE</scope>
</reference>
<evidence type="ECO:0000256" key="3">
    <source>
        <dbReference type="ARBA" id="ARBA00022729"/>
    </source>
</evidence>
<protein>
    <submittedName>
        <fullName evidence="9">Peptidoglycan recognition protein-SC2</fullName>
    </submittedName>
</protein>
<dbReference type="SUPFAM" id="SSF55846">
    <property type="entry name" value="N-acetylmuramoyl-L-alanine amidase-like"/>
    <property type="match status" value="1"/>
</dbReference>
<dbReference type="SMART" id="SM00644">
    <property type="entry name" value="Ami_2"/>
    <property type="match status" value="1"/>
</dbReference>
<comment type="similarity">
    <text evidence="1">Belongs to the N-acetylmuramoyl-L-alanine amidase 2 family.</text>
</comment>
<dbReference type="GO" id="GO:0045087">
    <property type="term" value="P:innate immune response"/>
    <property type="evidence" value="ECO:0007669"/>
    <property type="project" value="UniProtKB-KW"/>
</dbReference>
<dbReference type="PANTHER" id="PTHR11022:SF12">
    <property type="entry name" value="PEPTIDOGLYCAN RECOGNITION PROTEIN 3"/>
    <property type="match status" value="1"/>
</dbReference>
<proteinExistence type="evidence at transcript level"/>
<organism evidence="9">
    <name type="scientific">Oplegnathus fasciatus</name>
    <name type="common">Barred knifejaw</name>
    <name type="synonym">Scaradon fasciatus</name>
    <dbReference type="NCBI Taxonomy" id="163134"/>
    <lineage>
        <taxon>Eukaryota</taxon>
        <taxon>Metazoa</taxon>
        <taxon>Chordata</taxon>
        <taxon>Craniata</taxon>
        <taxon>Vertebrata</taxon>
        <taxon>Euteleostomi</taxon>
        <taxon>Actinopterygii</taxon>
        <taxon>Neopterygii</taxon>
        <taxon>Teleostei</taxon>
        <taxon>Neoteleostei</taxon>
        <taxon>Acanthomorphata</taxon>
        <taxon>Eupercaria</taxon>
        <taxon>Centrarchiformes</taxon>
        <taxon>Terapontoidei</taxon>
        <taxon>Oplegnathidae</taxon>
        <taxon>Oplegnathus</taxon>
    </lineage>
</organism>
<dbReference type="Pfam" id="PF01510">
    <property type="entry name" value="Amidase_2"/>
    <property type="match status" value="1"/>
</dbReference>
<dbReference type="PANTHER" id="PTHR11022">
    <property type="entry name" value="PEPTIDOGLYCAN RECOGNITION PROTEIN"/>
    <property type="match status" value="1"/>
</dbReference>
<feature type="domain" description="N-acetylmuramoyl-L-alanine amidase" evidence="7">
    <location>
        <begin position="16"/>
        <end position="153"/>
    </location>
</feature>